<evidence type="ECO:0000313" key="6">
    <source>
        <dbReference type="EMBL" id="CAA9339482.1"/>
    </source>
</evidence>
<dbReference type="PANTHER" id="PTHR42953">
    <property type="entry name" value="HIGH-AFFINITY ZINC UPTAKE SYSTEM PROTEIN ZNUA-RELATED"/>
    <property type="match status" value="1"/>
</dbReference>
<dbReference type="InterPro" id="IPR050492">
    <property type="entry name" value="Bact_metal-bind_prot9"/>
</dbReference>
<dbReference type="InterPro" id="IPR006127">
    <property type="entry name" value="ZnuA-like"/>
</dbReference>
<gene>
    <name evidence="6" type="ORF">AVDCRST_MAG61-3393</name>
</gene>
<dbReference type="PROSITE" id="PS51257">
    <property type="entry name" value="PROKAR_LIPOPROTEIN"/>
    <property type="match status" value="1"/>
</dbReference>
<comment type="similarity">
    <text evidence="1">Belongs to the bacterial solute-binding protein 9 family.</text>
</comment>
<feature type="compositionally biased region" description="Basic and acidic residues" evidence="4">
    <location>
        <begin position="136"/>
        <end position="180"/>
    </location>
</feature>
<keyword evidence="3 5" id="KW-0732">Signal</keyword>
<evidence type="ECO:0000256" key="3">
    <source>
        <dbReference type="ARBA" id="ARBA00022729"/>
    </source>
</evidence>
<accession>A0A6J4LPZ4</accession>
<dbReference type="EMBL" id="CADCTT010000409">
    <property type="protein sequence ID" value="CAA9339482.1"/>
    <property type="molecule type" value="Genomic_DNA"/>
</dbReference>
<dbReference type="GO" id="GO:0046872">
    <property type="term" value="F:metal ion binding"/>
    <property type="evidence" value="ECO:0007669"/>
    <property type="project" value="InterPro"/>
</dbReference>
<evidence type="ECO:0000256" key="1">
    <source>
        <dbReference type="ARBA" id="ARBA00011028"/>
    </source>
</evidence>
<feature type="chain" id="PRO_5039135838" evidence="5">
    <location>
        <begin position="27"/>
        <end position="351"/>
    </location>
</feature>
<dbReference type="SUPFAM" id="SSF53807">
    <property type="entry name" value="Helical backbone' metal receptor"/>
    <property type="match status" value="1"/>
</dbReference>
<name>A0A6J4LPZ4_9ACTN</name>
<dbReference type="GO" id="GO:0030001">
    <property type="term" value="P:metal ion transport"/>
    <property type="evidence" value="ECO:0007669"/>
    <property type="project" value="InterPro"/>
</dbReference>
<feature type="region of interest" description="Disordered" evidence="4">
    <location>
        <begin position="136"/>
        <end position="184"/>
    </location>
</feature>
<sequence>MKMIFMMKSLARPVAGLLATAALVLAGCGGGAAGSAGEGAEPGQLSIVTAFYPFQFVAERVAGPRADVQSLTQPGAEPHDVELTPRLVGSVSTADLVVYERSFQPAVDEAVDQAEAREVLDTATVVPLEPLDAAGHADEEEHAPAHEHADGEHADEGHADGEHADGGHADAHAEDEHGGLDPHVWLDPTKLATIAGAVADRLSALDEEHAAEYAANAATLQRELGKLDEEFRTGLARCERSDFITTHTAFGYLARRYGLSQIGITGLSPDAEPSPARIAEVQQEARAHGVTTIFYETLISPAIAESIADDLGLATDVLDPIEGITEQSRGRDYLAVMRSNLAALQKANGCA</sequence>
<proteinExistence type="inferred from homology"/>
<protein>
    <submittedName>
        <fullName evidence="6">Zinc ABC transporter, substrate-binding protein ZnuA</fullName>
    </submittedName>
</protein>
<evidence type="ECO:0000256" key="5">
    <source>
        <dbReference type="SAM" id="SignalP"/>
    </source>
</evidence>
<evidence type="ECO:0000256" key="4">
    <source>
        <dbReference type="SAM" id="MobiDB-lite"/>
    </source>
</evidence>
<evidence type="ECO:0000256" key="2">
    <source>
        <dbReference type="ARBA" id="ARBA00022448"/>
    </source>
</evidence>
<feature type="signal peptide" evidence="5">
    <location>
        <begin position="1"/>
        <end position="26"/>
    </location>
</feature>
<reference evidence="6" key="1">
    <citation type="submission" date="2020-02" db="EMBL/GenBank/DDBJ databases">
        <authorList>
            <person name="Meier V. D."/>
        </authorList>
    </citation>
    <scope>NUCLEOTIDE SEQUENCE</scope>
    <source>
        <strain evidence="6">AVDCRST_MAG61</strain>
    </source>
</reference>
<dbReference type="Pfam" id="PF01297">
    <property type="entry name" value="ZnuA"/>
    <property type="match status" value="1"/>
</dbReference>
<dbReference type="Gene3D" id="3.40.50.1980">
    <property type="entry name" value="Nitrogenase molybdenum iron protein domain"/>
    <property type="match status" value="2"/>
</dbReference>
<dbReference type="AlphaFoldDB" id="A0A6J4LPZ4"/>
<keyword evidence="2" id="KW-0813">Transport</keyword>
<dbReference type="PANTHER" id="PTHR42953:SF3">
    <property type="entry name" value="HIGH-AFFINITY ZINC UPTAKE SYSTEM PROTEIN ZNUA"/>
    <property type="match status" value="1"/>
</dbReference>
<organism evidence="6">
    <name type="scientific">uncultured Friedmanniella sp</name>
    <dbReference type="NCBI Taxonomy" id="335381"/>
    <lineage>
        <taxon>Bacteria</taxon>
        <taxon>Bacillati</taxon>
        <taxon>Actinomycetota</taxon>
        <taxon>Actinomycetes</taxon>
        <taxon>Propionibacteriales</taxon>
        <taxon>Nocardioidaceae</taxon>
        <taxon>Friedmanniella</taxon>
        <taxon>environmental samples</taxon>
    </lineage>
</organism>